<keyword evidence="8" id="KW-0407">Ion channel</keyword>
<accession>A0A8S0S9Y9</accession>
<evidence type="ECO:0000256" key="1">
    <source>
        <dbReference type="ARBA" id="ARBA00004141"/>
    </source>
</evidence>
<name>A0A8S0S9Y9_OLEEU</name>
<feature type="domain" description="Mechanosensitive ion channel MscS" evidence="12">
    <location>
        <begin position="611"/>
        <end position="668"/>
    </location>
</feature>
<comment type="caution">
    <text evidence="13">The sequence shown here is derived from an EMBL/GenBank/DDBJ whole genome shotgun (WGS) entry which is preliminary data.</text>
</comment>
<comment type="subcellular location">
    <subcellularLocation>
        <location evidence="1">Membrane</location>
        <topology evidence="1">Multi-pass membrane protein</topology>
    </subcellularLocation>
</comment>
<dbReference type="PANTHER" id="PTHR31618:SF1">
    <property type="entry name" value="EF-HAND DOMAIN-CONTAINING PROTEIN"/>
    <property type="match status" value="1"/>
</dbReference>
<feature type="transmembrane region" description="Helical" evidence="11">
    <location>
        <begin position="177"/>
        <end position="196"/>
    </location>
</feature>
<keyword evidence="14" id="KW-1185">Reference proteome</keyword>
<evidence type="ECO:0000256" key="8">
    <source>
        <dbReference type="ARBA" id="ARBA00023303"/>
    </source>
</evidence>
<feature type="transmembrane region" description="Helical" evidence="11">
    <location>
        <begin position="257"/>
        <end position="275"/>
    </location>
</feature>
<feature type="transmembrane region" description="Helical" evidence="11">
    <location>
        <begin position="560"/>
        <end position="586"/>
    </location>
</feature>
<dbReference type="Proteomes" id="UP000594638">
    <property type="component" value="Unassembled WGS sequence"/>
</dbReference>
<dbReference type="OrthoDB" id="544685at2759"/>
<keyword evidence="5 11" id="KW-1133">Transmembrane helix</keyword>
<keyword evidence="6" id="KW-0406">Ion transport</keyword>
<keyword evidence="3" id="KW-0813">Transport</keyword>
<dbReference type="FunFam" id="2.30.30.60:FF:000003">
    <property type="entry name" value="Predicted mechanosensitive ion channel"/>
    <property type="match status" value="1"/>
</dbReference>
<sequence length="794" mass="91319">MEKLKKSSKTSDNTSTTTNAGGMWKDASYDFSKDVVMRAAANNQDFDFITESPLSRIAESPSTNNGQMTPREVRVPFHNNTVETAAGRVSNRRSNAEQEEVLVCSSNSSFRRKSSLLRTITKSRLLDPPENNQKSQNLRNTKSQFFGKITEIDEDDPFLDDDLPDDYKKMKFSALSILQLVSLILIIAALVCSSTINLLKNKEIFELQLWKWELMVLVLISGRLVSGWGIRIVVFFFERNILLRKRVLYFVYGLRNAVQNCIWLALVLIAWQCIFDKKVERLTKRNVLPYVTKIWVCLLVGTLIWLLKTLLVKVLAYSFHVSTFFYRIQESLFNQYVIETLSAPPLIEIQHEQQEEEKLIAEVQKLQSAGVNIPADLKANVFPKSAKVLGAPGKSPMATGAKSPLFSRIMSKKEDEAGITIDHLHRLNQKNISAWNMKRLTNIVRKGVLSTLDEQIQGSTDEVESAVQITSEKQAKVAAKKILNNVAKTGSKFIYLEDLMRFMREDEALKTMRLIEGANENEGISKRALKNWVVNAFRERRALALSLNDTKTAVNKLHQILNALVGVILVVIWLLILKVATMHFFIFLSSQLLLIVFVFGNTCKTMFEAIIFLFVMHPFDVGDRVEIDEVQMVVEEMNILTTVFLRFDNQKIFYPNSVLSTKFIGNYYRSPDMRDEIDFVIHISTPGEKIAMMKERITRYVDNRSDHWYPAPRIVIRDMEDMNRLKWTIWPFHTINHQDMGERWSRRALFVEEMVKIFRELDIEYRLLPQDVNVHSMPPSTSTRLPSTWTTCAP</sequence>
<dbReference type="GO" id="GO:0008381">
    <property type="term" value="F:mechanosensitive monoatomic ion channel activity"/>
    <property type="evidence" value="ECO:0007669"/>
    <property type="project" value="TreeGrafter"/>
</dbReference>
<evidence type="ECO:0000313" key="14">
    <source>
        <dbReference type="Proteomes" id="UP000594638"/>
    </source>
</evidence>
<dbReference type="InterPro" id="IPR006685">
    <property type="entry name" value="MscS_channel_2nd"/>
</dbReference>
<evidence type="ECO:0000256" key="5">
    <source>
        <dbReference type="ARBA" id="ARBA00022989"/>
    </source>
</evidence>
<dbReference type="GO" id="GO:0006820">
    <property type="term" value="P:monoatomic anion transport"/>
    <property type="evidence" value="ECO:0007669"/>
    <property type="project" value="TreeGrafter"/>
</dbReference>
<dbReference type="GO" id="GO:0005886">
    <property type="term" value="C:plasma membrane"/>
    <property type="evidence" value="ECO:0007669"/>
    <property type="project" value="UniProtKB-UniRule"/>
</dbReference>
<evidence type="ECO:0000256" key="9">
    <source>
        <dbReference type="PIRNR" id="PIRNR017209"/>
    </source>
</evidence>
<evidence type="ECO:0000256" key="3">
    <source>
        <dbReference type="ARBA" id="ARBA00022448"/>
    </source>
</evidence>
<organism evidence="13 14">
    <name type="scientific">Olea europaea subsp. europaea</name>
    <dbReference type="NCBI Taxonomy" id="158383"/>
    <lineage>
        <taxon>Eukaryota</taxon>
        <taxon>Viridiplantae</taxon>
        <taxon>Streptophyta</taxon>
        <taxon>Embryophyta</taxon>
        <taxon>Tracheophyta</taxon>
        <taxon>Spermatophyta</taxon>
        <taxon>Magnoliopsida</taxon>
        <taxon>eudicotyledons</taxon>
        <taxon>Gunneridae</taxon>
        <taxon>Pentapetalae</taxon>
        <taxon>asterids</taxon>
        <taxon>lamiids</taxon>
        <taxon>Lamiales</taxon>
        <taxon>Oleaceae</taxon>
        <taxon>Oleeae</taxon>
        <taxon>Olea</taxon>
    </lineage>
</organism>
<reference evidence="13 14" key="1">
    <citation type="submission" date="2019-12" db="EMBL/GenBank/DDBJ databases">
        <authorList>
            <person name="Alioto T."/>
            <person name="Alioto T."/>
            <person name="Gomez Garrido J."/>
        </authorList>
    </citation>
    <scope>NUCLEOTIDE SEQUENCE [LARGE SCALE GENOMIC DNA]</scope>
</reference>
<evidence type="ECO:0000256" key="6">
    <source>
        <dbReference type="ARBA" id="ARBA00023065"/>
    </source>
</evidence>
<evidence type="ECO:0000256" key="2">
    <source>
        <dbReference type="ARBA" id="ARBA00008017"/>
    </source>
</evidence>
<gene>
    <name evidence="13" type="ORF">OLEA9_A105230</name>
</gene>
<dbReference type="Gramene" id="OE9A105230T1">
    <property type="protein sequence ID" value="OE9A105230C1"/>
    <property type="gene ID" value="OE9A105230"/>
</dbReference>
<dbReference type="AlphaFoldDB" id="A0A8S0S9Y9"/>
<dbReference type="EMBL" id="CACTIH010004042">
    <property type="protein sequence ID" value="CAA2988987.1"/>
    <property type="molecule type" value="Genomic_DNA"/>
</dbReference>
<keyword evidence="7 9" id="KW-0472">Membrane</keyword>
<dbReference type="GO" id="GO:0050982">
    <property type="term" value="P:detection of mechanical stimulus"/>
    <property type="evidence" value="ECO:0007669"/>
    <property type="project" value="UniProtKB-ARBA"/>
</dbReference>
<evidence type="ECO:0000256" key="4">
    <source>
        <dbReference type="ARBA" id="ARBA00022692"/>
    </source>
</evidence>
<feature type="region of interest" description="Disordered" evidence="10">
    <location>
        <begin position="1"/>
        <end position="24"/>
    </location>
</feature>
<evidence type="ECO:0000259" key="12">
    <source>
        <dbReference type="Pfam" id="PF00924"/>
    </source>
</evidence>
<dbReference type="PIRSF" id="PIRSF017209">
    <property type="entry name" value="Memb_At2g17000_prd"/>
    <property type="match status" value="1"/>
</dbReference>
<feature type="transmembrane region" description="Helical" evidence="11">
    <location>
        <begin position="592"/>
        <end position="615"/>
    </location>
</feature>
<dbReference type="Gene3D" id="2.30.30.60">
    <property type="match status" value="1"/>
</dbReference>
<evidence type="ECO:0000256" key="7">
    <source>
        <dbReference type="ARBA" id="ARBA00023136"/>
    </source>
</evidence>
<evidence type="ECO:0000313" key="13">
    <source>
        <dbReference type="EMBL" id="CAA2988987.1"/>
    </source>
</evidence>
<evidence type="ECO:0000256" key="11">
    <source>
        <dbReference type="SAM" id="Phobius"/>
    </source>
</evidence>
<dbReference type="InterPro" id="IPR016688">
    <property type="entry name" value="MscS-like_plants/fungi"/>
</dbReference>
<proteinExistence type="inferred from homology"/>
<keyword evidence="4 11" id="KW-0812">Transmembrane</keyword>
<dbReference type="InterPro" id="IPR023408">
    <property type="entry name" value="MscS_beta-dom_sf"/>
</dbReference>
<dbReference type="PANTHER" id="PTHR31618">
    <property type="entry name" value="MECHANOSENSITIVE ION CHANNEL PROTEIN 5"/>
    <property type="match status" value="1"/>
</dbReference>
<protein>
    <recommendedName>
        <fullName evidence="9">Mechanosensitive ion channel protein</fullName>
    </recommendedName>
</protein>
<feature type="transmembrane region" description="Helical" evidence="11">
    <location>
        <begin position="287"/>
        <end position="307"/>
    </location>
</feature>
<comment type="similarity">
    <text evidence="2 9">Belongs to the MscS (TC 1.A.23) family.</text>
</comment>
<dbReference type="Pfam" id="PF00924">
    <property type="entry name" value="MS_channel_2nd"/>
    <property type="match status" value="1"/>
</dbReference>
<evidence type="ECO:0000256" key="10">
    <source>
        <dbReference type="SAM" id="MobiDB-lite"/>
    </source>
</evidence>
<dbReference type="InterPro" id="IPR010920">
    <property type="entry name" value="LSM_dom_sf"/>
</dbReference>
<dbReference type="SUPFAM" id="SSF50182">
    <property type="entry name" value="Sm-like ribonucleoproteins"/>
    <property type="match status" value="1"/>
</dbReference>
<feature type="transmembrane region" description="Helical" evidence="11">
    <location>
        <begin position="216"/>
        <end position="237"/>
    </location>
</feature>